<evidence type="ECO:0000313" key="2">
    <source>
        <dbReference type="Proteomes" id="UP000248054"/>
    </source>
</evidence>
<name>A0A2V4XX01_9FLAO</name>
<dbReference type="RefSeq" id="WP_110476345.1">
    <property type="nucleotide sequence ID" value="NZ_BMWQ01000007.1"/>
</dbReference>
<dbReference type="AlphaFoldDB" id="A0A2V4XX01"/>
<accession>A0A2V4XX01</accession>
<dbReference type="OrthoDB" id="1139121at2"/>
<dbReference type="EMBL" id="QJTD01000007">
    <property type="protein sequence ID" value="PYE80154.1"/>
    <property type="molecule type" value="Genomic_DNA"/>
</dbReference>
<comment type="caution">
    <text evidence="1">The sequence shown here is derived from an EMBL/GenBank/DDBJ whole genome shotgun (WGS) entry which is preliminary data.</text>
</comment>
<proteinExistence type="predicted"/>
<reference evidence="1 2" key="1">
    <citation type="submission" date="2018-06" db="EMBL/GenBank/DDBJ databases">
        <title>Genomic Encyclopedia of Type Strains, Phase III (KMG-III): the genomes of soil and plant-associated and newly described type strains.</title>
        <authorList>
            <person name="Whitman W."/>
        </authorList>
    </citation>
    <scope>NUCLEOTIDE SEQUENCE [LARGE SCALE GENOMIC DNA]</scope>
    <source>
        <strain evidence="1 2">CECT 7945</strain>
    </source>
</reference>
<organism evidence="1 2">
    <name type="scientific">Winogradskyella epiphytica</name>
    <dbReference type="NCBI Taxonomy" id="262005"/>
    <lineage>
        <taxon>Bacteria</taxon>
        <taxon>Pseudomonadati</taxon>
        <taxon>Bacteroidota</taxon>
        <taxon>Flavobacteriia</taxon>
        <taxon>Flavobacteriales</taxon>
        <taxon>Flavobacteriaceae</taxon>
        <taxon>Winogradskyella</taxon>
    </lineage>
</organism>
<sequence>MKIAYINPKYIEWISPEQMHQSSNDWLSELLFIKDEHQFFEDLITSFTSKLIALEKFSNNKEIIDALNKSQKHNNLLIEAIKVHKNELQIMMDGVDEPKKEKAYKDSHRGLIIKLEEFYDEYKELKTQLFDIIKTIRKEEKQKHLLDKH</sequence>
<evidence type="ECO:0000313" key="1">
    <source>
        <dbReference type="EMBL" id="PYE80154.1"/>
    </source>
</evidence>
<dbReference type="Proteomes" id="UP000248054">
    <property type="component" value="Unassembled WGS sequence"/>
</dbReference>
<protein>
    <submittedName>
        <fullName evidence="1">Uncharacterized protein</fullName>
    </submittedName>
</protein>
<keyword evidence="2" id="KW-1185">Reference proteome</keyword>
<gene>
    <name evidence="1" type="ORF">DFQ11_107126</name>
</gene>